<feature type="domain" description="Carboxylesterase type B" evidence="3">
    <location>
        <begin position="13"/>
        <end position="473"/>
    </location>
</feature>
<dbReference type="GO" id="GO:0052689">
    <property type="term" value="F:carboxylic ester hydrolase activity"/>
    <property type="evidence" value="ECO:0007669"/>
    <property type="project" value="TreeGrafter"/>
</dbReference>
<dbReference type="AlphaFoldDB" id="A0AAD5SUU2"/>
<name>A0AAD5SUU2_9FUNG</name>
<dbReference type="InterPro" id="IPR050654">
    <property type="entry name" value="AChE-related_enzymes"/>
</dbReference>
<dbReference type="Pfam" id="PF00135">
    <property type="entry name" value="COesterase"/>
    <property type="match status" value="1"/>
</dbReference>
<dbReference type="InterPro" id="IPR002018">
    <property type="entry name" value="CarbesteraseB"/>
</dbReference>
<evidence type="ECO:0000256" key="1">
    <source>
        <dbReference type="ARBA" id="ARBA00005964"/>
    </source>
</evidence>
<sequence>MVSHSKLSTKQGSTTGNVTTFLGIPYAAAPVGNRRFKPPQPPNTLSGITLATSYSSSCIPATGTGSGLSEDCLYLNVFVPSDASLTKSYPVVVWVYGGSFISGSANSAEYNGTSLITALPSKAIVVTFNYRLAYFGFLASSDLKEEGSLNAGLLDQAAVFDWTRQYIGAFGGNSSRITAWGQSAGARKLIVTAILESGATNIGTGTVAKFQNYYNTLAQNLGCDSTETLYCLRNASTNIFAIAASNLPKLYLPVIDGTYFPKSPFLTAISGGTQKIPMIMMYNTNEGTIFAANGSTQSVIDSFMQEQFFFLNTTGIIEAESLYPASNYKKTTFMSSEFQALADTYGDANYKCPIQLTAMATIKSNSSTPIYRARFNIIPSSSAAKQDLGVYHGAELPYVWNYTALLTSSDTLASSALISAYSSFIATSVPLTGVAGVIWPKFNLAGEVLVIDLNMTGQLETMTSDFLNKCAFWEAVATIYDSNPTTSGSLFGMQECIKYAIYASIFLGIFWI</sequence>
<dbReference type="InterPro" id="IPR029058">
    <property type="entry name" value="AB_hydrolase_fold"/>
</dbReference>
<evidence type="ECO:0000256" key="2">
    <source>
        <dbReference type="ARBA" id="ARBA00022801"/>
    </source>
</evidence>
<dbReference type="PROSITE" id="PS00941">
    <property type="entry name" value="CARBOXYLESTERASE_B_2"/>
    <property type="match status" value="1"/>
</dbReference>
<dbReference type="EMBL" id="JADGJH010002352">
    <property type="protein sequence ID" value="KAJ3099356.1"/>
    <property type="molecule type" value="Genomic_DNA"/>
</dbReference>
<accession>A0AAD5SUU2</accession>
<organism evidence="4 5">
    <name type="scientific">Physocladia obscura</name>
    <dbReference type="NCBI Taxonomy" id="109957"/>
    <lineage>
        <taxon>Eukaryota</taxon>
        <taxon>Fungi</taxon>
        <taxon>Fungi incertae sedis</taxon>
        <taxon>Chytridiomycota</taxon>
        <taxon>Chytridiomycota incertae sedis</taxon>
        <taxon>Chytridiomycetes</taxon>
        <taxon>Chytridiales</taxon>
        <taxon>Chytriomycetaceae</taxon>
        <taxon>Physocladia</taxon>
    </lineage>
</organism>
<dbReference type="PANTHER" id="PTHR43918:SF4">
    <property type="entry name" value="CARBOXYLIC ESTER HYDROLASE"/>
    <property type="match status" value="1"/>
</dbReference>
<protein>
    <recommendedName>
        <fullName evidence="3">Carboxylesterase type B domain-containing protein</fullName>
    </recommendedName>
</protein>
<keyword evidence="2" id="KW-0378">Hydrolase</keyword>
<dbReference type="PANTHER" id="PTHR43918">
    <property type="entry name" value="ACETYLCHOLINESTERASE"/>
    <property type="match status" value="1"/>
</dbReference>
<dbReference type="Proteomes" id="UP001211907">
    <property type="component" value="Unassembled WGS sequence"/>
</dbReference>
<dbReference type="SUPFAM" id="SSF53474">
    <property type="entry name" value="alpha/beta-Hydrolases"/>
    <property type="match status" value="1"/>
</dbReference>
<comment type="caution">
    <text evidence="4">The sequence shown here is derived from an EMBL/GenBank/DDBJ whole genome shotgun (WGS) entry which is preliminary data.</text>
</comment>
<evidence type="ECO:0000313" key="5">
    <source>
        <dbReference type="Proteomes" id="UP001211907"/>
    </source>
</evidence>
<evidence type="ECO:0000313" key="4">
    <source>
        <dbReference type="EMBL" id="KAJ3099356.1"/>
    </source>
</evidence>
<comment type="similarity">
    <text evidence="1">Belongs to the type-B carboxylesterase/lipase family.</text>
</comment>
<evidence type="ECO:0000259" key="3">
    <source>
        <dbReference type="Pfam" id="PF00135"/>
    </source>
</evidence>
<proteinExistence type="inferred from homology"/>
<keyword evidence="5" id="KW-1185">Reference proteome</keyword>
<dbReference type="Gene3D" id="3.40.50.1820">
    <property type="entry name" value="alpha/beta hydrolase"/>
    <property type="match status" value="1"/>
</dbReference>
<gene>
    <name evidence="4" type="ORF">HK100_004908</name>
</gene>
<reference evidence="4" key="1">
    <citation type="submission" date="2020-05" db="EMBL/GenBank/DDBJ databases">
        <title>Phylogenomic resolution of chytrid fungi.</title>
        <authorList>
            <person name="Stajich J.E."/>
            <person name="Amses K."/>
            <person name="Simmons R."/>
            <person name="Seto K."/>
            <person name="Myers J."/>
            <person name="Bonds A."/>
            <person name="Quandt C.A."/>
            <person name="Barry K."/>
            <person name="Liu P."/>
            <person name="Grigoriev I."/>
            <person name="Longcore J.E."/>
            <person name="James T.Y."/>
        </authorList>
    </citation>
    <scope>NUCLEOTIDE SEQUENCE</scope>
    <source>
        <strain evidence="4">JEL0513</strain>
    </source>
</reference>
<dbReference type="InterPro" id="IPR019819">
    <property type="entry name" value="Carboxylesterase_B_CS"/>
</dbReference>